<proteinExistence type="predicted"/>
<dbReference type="STRING" id="418459.E3KJ84"/>
<dbReference type="RefSeq" id="XP_003328778.2">
    <property type="nucleotide sequence ID" value="XM_003328730.2"/>
</dbReference>
<dbReference type="Proteomes" id="UP000008783">
    <property type="component" value="Unassembled WGS sequence"/>
</dbReference>
<dbReference type="KEGG" id="pgr:PGTG_10079"/>
<dbReference type="VEuPathDB" id="FungiDB:PGTG_10079"/>
<reference evidence="2" key="2">
    <citation type="journal article" date="2011" name="Proc. Natl. Acad. Sci. U.S.A.">
        <title>Obligate biotrophy features unraveled by the genomic analysis of rust fungi.</title>
        <authorList>
            <person name="Duplessis S."/>
            <person name="Cuomo C.A."/>
            <person name="Lin Y.-C."/>
            <person name="Aerts A."/>
            <person name="Tisserant E."/>
            <person name="Veneault-Fourrey C."/>
            <person name="Joly D.L."/>
            <person name="Hacquard S."/>
            <person name="Amselem J."/>
            <person name="Cantarel B.L."/>
            <person name="Chiu R."/>
            <person name="Coutinho P.M."/>
            <person name="Feau N."/>
            <person name="Field M."/>
            <person name="Frey P."/>
            <person name="Gelhaye E."/>
            <person name="Goldberg J."/>
            <person name="Grabherr M.G."/>
            <person name="Kodira C.D."/>
            <person name="Kohler A."/>
            <person name="Kuees U."/>
            <person name="Lindquist E.A."/>
            <person name="Lucas S.M."/>
            <person name="Mago R."/>
            <person name="Mauceli E."/>
            <person name="Morin E."/>
            <person name="Murat C."/>
            <person name="Pangilinan J.L."/>
            <person name="Park R."/>
            <person name="Pearson M."/>
            <person name="Quesneville H."/>
            <person name="Rouhier N."/>
            <person name="Sakthikumar S."/>
            <person name="Salamov A.A."/>
            <person name="Schmutz J."/>
            <person name="Selles B."/>
            <person name="Shapiro H."/>
            <person name="Tanguay P."/>
            <person name="Tuskan G.A."/>
            <person name="Henrissat B."/>
            <person name="Van de Peer Y."/>
            <person name="Rouze P."/>
            <person name="Ellis J.G."/>
            <person name="Dodds P.N."/>
            <person name="Schein J.E."/>
            <person name="Zhong S."/>
            <person name="Hamelin R.C."/>
            <person name="Grigoriev I.V."/>
            <person name="Szabo L.J."/>
            <person name="Martin F."/>
        </authorList>
    </citation>
    <scope>NUCLEOTIDE SEQUENCE [LARGE SCALE GENOMIC DNA]</scope>
    <source>
        <strain evidence="2">CRL 75-36-700-3 / race SCCL</strain>
    </source>
</reference>
<protein>
    <submittedName>
        <fullName evidence="1">Uncharacterized protein</fullName>
    </submittedName>
</protein>
<evidence type="ECO:0000313" key="1">
    <source>
        <dbReference type="EMBL" id="EFP84359.2"/>
    </source>
</evidence>
<name>E3KJ84_PUCGT</name>
<gene>
    <name evidence="1" type="ORF">PGTG_10079</name>
</gene>
<dbReference type="AlphaFoldDB" id="E3KJ84"/>
<reference key="1">
    <citation type="submission" date="2007-01" db="EMBL/GenBank/DDBJ databases">
        <title>The Genome Sequence of Puccinia graminis f. sp. tritici Strain CRL 75-36-700-3.</title>
        <authorList>
            <consortium name="The Broad Institute Genome Sequencing Platform"/>
            <person name="Birren B."/>
            <person name="Lander E."/>
            <person name="Galagan J."/>
            <person name="Nusbaum C."/>
            <person name="Devon K."/>
            <person name="Cuomo C."/>
            <person name="Jaffe D."/>
            <person name="Butler J."/>
            <person name="Alvarez P."/>
            <person name="Gnerre S."/>
            <person name="Grabherr M."/>
            <person name="Mauceli E."/>
            <person name="Brockman W."/>
            <person name="Young S."/>
            <person name="LaButti K."/>
            <person name="Sykes S."/>
            <person name="DeCaprio D."/>
            <person name="Crawford M."/>
            <person name="Koehrsen M."/>
            <person name="Engels R."/>
            <person name="Montgomery P."/>
            <person name="Pearson M."/>
            <person name="Howarth C."/>
            <person name="Larson L."/>
            <person name="White J."/>
            <person name="Zeng Q."/>
            <person name="Kodira C."/>
            <person name="Yandava C."/>
            <person name="Alvarado L."/>
            <person name="O'Leary S."/>
            <person name="Szabo L."/>
            <person name="Dean R."/>
            <person name="Schein J."/>
        </authorList>
    </citation>
    <scope>NUCLEOTIDE SEQUENCE</scope>
    <source>
        <strain>CRL 75-36-700-3</strain>
    </source>
</reference>
<dbReference type="HOGENOM" id="CLU_2441944_0_0_1"/>
<dbReference type="GeneID" id="10545786"/>
<dbReference type="OrthoDB" id="26184at2759"/>
<dbReference type="EMBL" id="DS178290">
    <property type="protein sequence ID" value="EFP84359.2"/>
    <property type="molecule type" value="Genomic_DNA"/>
</dbReference>
<evidence type="ECO:0000313" key="2">
    <source>
        <dbReference type="Proteomes" id="UP000008783"/>
    </source>
</evidence>
<accession>E3KJ84</accession>
<keyword evidence="2" id="KW-1185">Reference proteome</keyword>
<organism evidence="1 2">
    <name type="scientific">Puccinia graminis f. sp. tritici (strain CRL 75-36-700-3 / race SCCL)</name>
    <name type="common">Black stem rust fungus</name>
    <dbReference type="NCBI Taxonomy" id="418459"/>
    <lineage>
        <taxon>Eukaryota</taxon>
        <taxon>Fungi</taxon>
        <taxon>Dikarya</taxon>
        <taxon>Basidiomycota</taxon>
        <taxon>Pucciniomycotina</taxon>
        <taxon>Pucciniomycetes</taxon>
        <taxon>Pucciniales</taxon>
        <taxon>Pucciniaceae</taxon>
        <taxon>Puccinia</taxon>
    </lineage>
</organism>
<sequence>MADRELLGRQGYTPSTTEPLAEDKALIVCLTHNFVPGIVLLYDRLGMVKDVLRFKALGEIDRQKSWSPIKVIKILSKPTPSTTKSVSLGR</sequence>
<dbReference type="InParanoid" id="E3KJ84"/>